<accession>A0A916N8G8</accession>
<keyword evidence="1" id="KW-0472">Membrane</keyword>
<protein>
    <recommendedName>
        <fullName evidence="4">Nitrogen fixation protein FixH</fullName>
    </recommendedName>
</protein>
<dbReference type="InterPro" id="IPR008620">
    <property type="entry name" value="FixH"/>
</dbReference>
<dbReference type="RefSeq" id="WP_220634637.1">
    <property type="nucleotide sequence ID" value="NZ_CAJQUM010000001.1"/>
</dbReference>
<gene>
    <name evidence="2" type="ORF">GTOL_10458</name>
</gene>
<name>A0A916N8G8_9PROT</name>
<keyword evidence="3" id="KW-1185">Reference proteome</keyword>
<sequence>MNKLISATAKPWYREPWPWLLASGPLLVVIASAISFWIAIRGSDGLVSEDYYRQGLAAQETISRSDKALALGLVARVRLTADALNVQLSASAPGYQVPPALRVTLSHPTRAGMDQAQLIRREGSGYSGRLRLPAAGYWLILIEDEAETWRLMGSVVLPANGAIVIG</sequence>
<evidence type="ECO:0000313" key="2">
    <source>
        <dbReference type="EMBL" id="CAG4882576.1"/>
    </source>
</evidence>
<dbReference type="EMBL" id="CAJQUM010000001">
    <property type="protein sequence ID" value="CAG4882576.1"/>
    <property type="molecule type" value="Genomic_DNA"/>
</dbReference>
<evidence type="ECO:0000313" key="3">
    <source>
        <dbReference type="Proteomes" id="UP000742786"/>
    </source>
</evidence>
<dbReference type="Pfam" id="PF05751">
    <property type="entry name" value="FixH"/>
    <property type="match status" value="1"/>
</dbReference>
<reference evidence="2" key="1">
    <citation type="submission" date="2021-04" db="EMBL/GenBank/DDBJ databases">
        <authorList>
            <person name="Hornung B."/>
        </authorList>
    </citation>
    <scope>NUCLEOTIDE SEQUENCE</scope>
    <source>
        <strain evidence="2">G5G6</strain>
    </source>
</reference>
<dbReference type="AlphaFoldDB" id="A0A916N8G8"/>
<evidence type="ECO:0008006" key="4">
    <source>
        <dbReference type="Google" id="ProtNLM"/>
    </source>
</evidence>
<comment type="caution">
    <text evidence="2">The sequence shown here is derived from an EMBL/GenBank/DDBJ whole genome shotgun (WGS) entry which is preliminary data.</text>
</comment>
<organism evidence="2 3">
    <name type="scientific">Georgfuchsia toluolica</name>
    <dbReference type="NCBI Taxonomy" id="424218"/>
    <lineage>
        <taxon>Bacteria</taxon>
        <taxon>Pseudomonadati</taxon>
        <taxon>Pseudomonadota</taxon>
        <taxon>Betaproteobacteria</taxon>
        <taxon>Nitrosomonadales</taxon>
        <taxon>Sterolibacteriaceae</taxon>
        <taxon>Georgfuchsia</taxon>
    </lineage>
</organism>
<keyword evidence="1" id="KW-0812">Transmembrane</keyword>
<feature type="transmembrane region" description="Helical" evidence="1">
    <location>
        <begin position="20"/>
        <end position="40"/>
    </location>
</feature>
<keyword evidence="1" id="KW-1133">Transmembrane helix</keyword>
<dbReference type="Proteomes" id="UP000742786">
    <property type="component" value="Unassembled WGS sequence"/>
</dbReference>
<proteinExistence type="predicted"/>
<evidence type="ECO:0000256" key="1">
    <source>
        <dbReference type="SAM" id="Phobius"/>
    </source>
</evidence>